<dbReference type="GO" id="GO:0046428">
    <property type="term" value="F:1,4-dihydroxy-2-naphthoate polyprenyltransferase activity"/>
    <property type="evidence" value="ECO:0007669"/>
    <property type="project" value="UniProtKB-UniRule"/>
</dbReference>
<dbReference type="Gene3D" id="1.10.357.140">
    <property type="entry name" value="UbiA prenyltransferase"/>
    <property type="match status" value="1"/>
</dbReference>
<dbReference type="InterPro" id="IPR026046">
    <property type="entry name" value="UBIAD1"/>
</dbReference>
<dbReference type="PIRSF" id="PIRSF005355">
    <property type="entry name" value="UBIAD1"/>
    <property type="match status" value="1"/>
</dbReference>
<feature type="transmembrane region" description="Helical" evidence="8">
    <location>
        <begin position="295"/>
        <end position="312"/>
    </location>
</feature>
<evidence type="ECO:0000256" key="1">
    <source>
        <dbReference type="ARBA" id="ARBA00004141"/>
    </source>
</evidence>
<comment type="similarity">
    <text evidence="8">Belongs to the MenA family. Type 1 subfamily.</text>
</comment>
<evidence type="ECO:0000256" key="8">
    <source>
        <dbReference type="HAMAP-Rule" id="MF_01937"/>
    </source>
</evidence>
<evidence type="ECO:0000256" key="7">
    <source>
        <dbReference type="ARBA" id="ARBA00023136"/>
    </source>
</evidence>
<dbReference type="GO" id="GO:0005886">
    <property type="term" value="C:plasma membrane"/>
    <property type="evidence" value="ECO:0007669"/>
    <property type="project" value="UniProtKB-SubCell"/>
</dbReference>
<dbReference type="InterPro" id="IPR004657">
    <property type="entry name" value="MenA"/>
</dbReference>
<gene>
    <name evidence="8" type="primary">menA</name>
    <name evidence="10" type="ORF">N781_07445</name>
</gene>
<evidence type="ECO:0000256" key="6">
    <source>
        <dbReference type="ARBA" id="ARBA00022989"/>
    </source>
</evidence>
<keyword evidence="7 8" id="KW-0472">Membrane</keyword>
<keyword evidence="3 8" id="KW-1003">Cell membrane</keyword>
<evidence type="ECO:0000313" key="11">
    <source>
        <dbReference type="Proteomes" id="UP000030528"/>
    </source>
</evidence>
<dbReference type="STRING" id="1385510.GCA_000425205_03177"/>
<feature type="transmembrane region" description="Helical" evidence="8">
    <location>
        <begin position="219"/>
        <end position="240"/>
    </location>
</feature>
<dbReference type="Pfam" id="PF01040">
    <property type="entry name" value="UbiA"/>
    <property type="match status" value="1"/>
</dbReference>
<dbReference type="PANTHER" id="PTHR13929">
    <property type="entry name" value="1,4-DIHYDROXY-2-NAPHTHOATE OCTAPRENYLTRANSFERASE"/>
    <property type="match status" value="1"/>
</dbReference>
<dbReference type="eggNOG" id="COG1575">
    <property type="taxonomic scope" value="Bacteria"/>
</dbReference>
<feature type="transmembrane region" description="Helical" evidence="8">
    <location>
        <begin position="246"/>
        <end position="264"/>
    </location>
</feature>
<dbReference type="EMBL" id="AVPE01000022">
    <property type="protein sequence ID" value="KGX89517.1"/>
    <property type="molecule type" value="Genomic_DNA"/>
</dbReference>
<dbReference type="RefSeq" id="WP_026801399.1">
    <property type="nucleotide sequence ID" value="NZ_AULI01000016.1"/>
</dbReference>
<keyword evidence="2 8" id="KW-0474">Menaquinone biosynthesis</keyword>
<dbReference type="Gene3D" id="1.20.120.1780">
    <property type="entry name" value="UbiA prenyltransferase"/>
    <property type="match status" value="1"/>
</dbReference>
<evidence type="ECO:0000256" key="4">
    <source>
        <dbReference type="ARBA" id="ARBA00022679"/>
    </source>
</evidence>
<dbReference type="EC" id="2.5.1.74" evidence="8 9"/>
<feature type="transmembrane region" description="Helical" evidence="8">
    <location>
        <begin position="160"/>
        <end position="181"/>
    </location>
</feature>
<keyword evidence="4 8" id="KW-0808">Transferase</keyword>
<dbReference type="CDD" id="cd13962">
    <property type="entry name" value="PT_UbiA_UBIAD1"/>
    <property type="match status" value="1"/>
</dbReference>
<dbReference type="GO" id="GO:0042371">
    <property type="term" value="P:vitamin K biosynthetic process"/>
    <property type="evidence" value="ECO:0007669"/>
    <property type="project" value="TreeGrafter"/>
</dbReference>
<reference evidence="10 11" key="1">
    <citation type="submission" date="2013-08" db="EMBL/GenBank/DDBJ databases">
        <authorList>
            <person name="Huang J."/>
            <person name="Wang G."/>
        </authorList>
    </citation>
    <scope>NUCLEOTIDE SEQUENCE [LARGE SCALE GENOMIC DNA]</scope>
    <source>
        <strain evidence="10 11">JSM 076056</strain>
    </source>
</reference>
<dbReference type="InterPro" id="IPR044878">
    <property type="entry name" value="UbiA_sf"/>
</dbReference>
<evidence type="ECO:0000256" key="2">
    <source>
        <dbReference type="ARBA" id="ARBA00022428"/>
    </source>
</evidence>
<feature type="transmembrane region" description="Helical" evidence="8">
    <location>
        <begin position="21"/>
        <end position="47"/>
    </location>
</feature>
<comment type="function">
    <text evidence="8">Conversion of 1,4-dihydroxy-2-naphthoate (DHNA) to demethylmenaquinone (DMK).</text>
</comment>
<feature type="transmembrane region" description="Helical" evidence="8">
    <location>
        <begin position="187"/>
        <end position="207"/>
    </location>
</feature>
<feature type="transmembrane region" description="Helical" evidence="8">
    <location>
        <begin position="53"/>
        <end position="73"/>
    </location>
</feature>
<dbReference type="HAMAP" id="MF_01937">
    <property type="entry name" value="MenA_1"/>
    <property type="match status" value="1"/>
</dbReference>
<comment type="caution">
    <text evidence="10">The sequence shown here is derived from an EMBL/GenBank/DDBJ whole genome shotgun (WGS) entry which is preliminary data.</text>
</comment>
<dbReference type="GO" id="GO:0009234">
    <property type="term" value="P:menaquinone biosynthetic process"/>
    <property type="evidence" value="ECO:0007669"/>
    <property type="project" value="UniProtKB-UniRule"/>
</dbReference>
<organism evidence="10 11">
    <name type="scientific">Pontibacillus halophilus JSM 076056 = DSM 19796</name>
    <dbReference type="NCBI Taxonomy" id="1385510"/>
    <lineage>
        <taxon>Bacteria</taxon>
        <taxon>Bacillati</taxon>
        <taxon>Bacillota</taxon>
        <taxon>Bacilli</taxon>
        <taxon>Bacillales</taxon>
        <taxon>Bacillaceae</taxon>
        <taxon>Pontibacillus</taxon>
    </lineage>
</organism>
<proteinExistence type="inferred from homology"/>
<keyword evidence="5 8" id="KW-0812">Transmembrane</keyword>
<dbReference type="Proteomes" id="UP000030528">
    <property type="component" value="Unassembled WGS sequence"/>
</dbReference>
<dbReference type="NCBIfam" id="TIGR00751">
    <property type="entry name" value="menA"/>
    <property type="match status" value="1"/>
</dbReference>
<evidence type="ECO:0000256" key="3">
    <source>
        <dbReference type="ARBA" id="ARBA00022475"/>
    </source>
</evidence>
<accession>A0A0A5I109</accession>
<dbReference type="UniPathway" id="UPA00079">
    <property type="reaction ID" value="UER00168"/>
</dbReference>
<dbReference type="AlphaFoldDB" id="A0A0A5I109"/>
<name>A0A0A5I109_9BACI</name>
<dbReference type="NCBIfam" id="NF004749">
    <property type="entry name" value="PRK06080.1-1"/>
    <property type="match status" value="1"/>
</dbReference>
<keyword evidence="11" id="KW-1185">Reference proteome</keyword>
<evidence type="ECO:0000313" key="10">
    <source>
        <dbReference type="EMBL" id="KGX89517.1"/>
    </source>
</evidence>
<feature type="transmembrane region" description="Helical" evidence="8">
    <location>
        <begin position="105"/>
        <end position="123"/>
    </location>
</feature>
<dbReference type="FunFam" id="1.10.357.140:FF:000007">
    <property type="entry name" value="1,4-dihydroxy-2-naphthoate octaprenyltransferase"/>
    <property type="match status" value="1"/>
</dbReference>
<dbReference type="InterPro" id="IPR000537">
    <property type="entry name" value="UbiA_prenyltransferase"/>
</dbReference>
<comment type="subcellular location">
    <subcellularLocation>
        <location evidence="8">Cell membrane</location>
        <topology evidence="8">Multi-pass membrane protein</topology>
    </subcellularLocation>
    <subcellularLocation>
        <location evidence="1">Membrane</location>
        <topology evidence="1">Multi-pass membrane protein</topology>
    </subcellularLocation>
</comment>
<evidence type="ECO:0000256" key="5">
    <source>
        <dbReference type="ARBA" id="ARBA00022692"/>
    </source>
</evidence>
<keyword evidence="6 8" id="KW-1133">Transmembrane helix</keyword>
<protein>
    <recommendedName>
        <fullName evidence="8 9">1,4-dihydroxy-2-naphthoate octaprenyltransferase</fullName>
        <shortName evidence="8">DHNA-octaprenyltransferase</shortName>
        <ecNumber evidence="8 9">2.5.1.74</ecNumber>
    </recommendedName>
</protein>
<evidence type="ECO:0000256" key="9">
    <source>
        <dbReference type="NCBIfam" id="TIGR00751"/>
    </source>
</evidence>
<comment type="catalytic activity">
    <reaction evidence="8">
        <text>an all-trans-polyprenyl diphosphate + 1,4-dihydroxy-2-naphthoate + H(+) = a 2-demethylmenaquinol + CO2 + diphosphate</text>
        <dbReference type="Rhea" id="RHEA:26478"/>
        <dbReference type="Rhea" id="RHEA-COMP:9563"/>
        <dbReference type="Rhea" id="RHEA-COMP:9564"/>
        <dbReference type="ChEBI" id="CHEBI:11173"/>
        <dbReference type="ChEBI" id="CHEBI:15378"/>
        <dbReference type="ChEBI" id="CHEBI:16526"/>
        <dbReference type="ChEBI" id="CHEBI:33019"/>
        <dbReference type="ChEBI" id="CHEBI:55437"/>
        <dbReference type="ChEBI" id="CHEBI:58914"/>
        <dbReference type="EC" id="2.5.1.74"/>
    </reaction>
</comment>
<comment type="pathway">
    <text evidence="8">Quinol/quinone metabolism; menaquinone biosynthesis; menaquinol from 1,4-dihydroxy-2-naphthoate: step 1/2.</text>
</comment>
<dbReference type="PANTHER" id="PTHR13929:SF0">
    <property type="entry name" value="UBIA PRENYLTRANSFERASE DOMAIN-CONTAINING PROTEIN 1"/>
    <property type="match status" value="1"/>
</dbReference>
<feature type="transmembrane region" description="Helical" evidence="8">
    <location>
        <begin position="129"/>
        <end position="148"/>
    </location>
</feature>
<sequence length="316" mass="34840">MQKMNKKELQTALNERNGWQVWWRLLRPHTLTASFIPVFVGTMIAAIDGSFHVGLFVAMLLASILIQAATNMFNEYYDYVRGLDNEQSIGIGGAIVRDGIPPKKVLGLAIAFFLVSMLLGVYISASTSWWIALIGLISMGVGYLYTGGPLPIAYTPLGELVSGFFMGPVIIGISYFIQAGFVHEDVWWISIPVGIFIGAILLANNIRDRVGDAENGRKTLAILFGHKGAVLFLGFLFGLAYLLTGLYILLGILPIWSLIVVLSMKKARDAVHVFSTQHNNPLQMLPAMKYTAQTNTFYGFLLGISLLLQYLIPFTI</sequence>